<protein>
    <submittedName>
        <fullName evidence="3">Uncharacterized protein</fullName>
    </submittedName>
</protein>
<name>A0A8J3TB84_9ACTN</name>
<keyword evidence="2" id="KW-0812">Transmembrane</keyword>
<keyword evidence="2" id="KW-0472">Membrane</keyword>
<accession>A0A8J3TB84</accession>
<feature type="transmembrane region" description="Helical" evidence="2">
    <location>
        <begin position="70"/>
        <end position="92"/>
    </location>
</feature>
<feature type="transmembrane region" description="Helical" evidence="2">
    <location>
        <begin position="130"/>
        <end position="149"/>
    </location>
</feature>
<dbReference type="RefSeq" id="WP_168115045.1">
    <property type="nucleotide sequence ID" value="NZ_BOON01000016.1"/>
</dbReference>
<organism evidence="3 4">
    <name type="scientific">Planosporangium mesophilum</name>
    <dbReference type="NCBI Taxonomy" id="689768"/>
    <lineage>
        <taxon>Bacteria</taxon>
        <taxon>Bacillati</taxon>
        <taxon>Actinomycetota</taxon>
        <taxon>Actinomycetes</taxon>
        <taxon>Micromonosporales</taxon>
        <taxon>Micromonosporaceae</taxon>
        <taxon>Planosporangium</taxon>
    </lineage>
</organism>
<evidence type="ECO:0000256" key="2">
    <source>
        <dbReference type="SAM" id="Phobius"/>
    </source>
</evidence>
<gene>
    <name evidence="3" type="ORF">Pme01_17180</name>
</gene>
<keyword evidence="2" id="KW-1133">Transmembrane helix</keyword>
<dbReference type="EMBL" id="BOON01000016">
    <property type="protein sequence ID" value="GII22121.1"/>
    <property type="molecule type" value="Genomic_DNA"/>
</dbReference>
<feature type="region of interest" description="Disordered" evidence="1">
    <location>
        <begin position="1"/>
        <end position="20"/>
    </location>
</feature>
<evidence type="ECO:0000256" key="1">
    <source>
        <dbReference type="SAM" id="MobiDB-lite"/>
    </source>
</evidence>
<proteinExistence type="predicted"/>
<feature type="transmembrane region" description="Helical" evidence="2">
    <location>
        <begin position="104"/>
        <end position="124"/>
    </location>
</feature>
<comment type="caution">
    <text evidence="3">The sequence shown here is derived from an EMBL/GenBank/DDBJ whole genome shotgun (WGS) entry which is preliminary data.</text>
</comment>
<keyword evidence="4" id="KW-1185">Reference proteome</keyword>
<dbReference type="AlphaFoldDB" id="A0A8J3TB84"/>
<evidence type="ECO:0000313" key="4">
    <source>
        <dbReference type="Proteomes" id="UP000599074"/>
    </source>
</evidence>
<reference evidence="3" key="1">
    <citation type="submission" date="2021-01" db="EMBL/GenBank/DDBJ databases">
        <title>Whole genome shotgun sequence of Planosporangium mesophilum NBRC 109066.</title>
        <authorList>
            <person name="Komaki H."/>
            <person name="Tamura T."/>
        </authorList>
    </citation>
    <scope>NUCLEOTIDE SEQUENCE</scope>
    <source>
        <strain evidence="3">NBRC 109066</strain>
    </source>
</reference>
<evidence type="ECO:0000313" key="3">
    <source>
        <dbReference type="EMBL" id="GII22121.1"/>
    </source>
</evidence>
<feature type="transmembrane region" description="Helical" evidence="2">
    <location>
        <begin position="28"/>
        <end position="50"/>
    </location>
</feature>
<dbReference type="Proteomes" id="UP000599074">
    <property type="component" value="Unassembled WGS sequence"/>
</dbReference>
<sequence length="168" mass="17693">MSYHSPVDLEAPTVTEPARRSAPPSVHVVAVLAYLAGLALVVAGVGVWAVSFDAGRSVDLSGYPRAVADLGQVDLATAAVTAFVGLLVMVLARKLQRGRQWVRVLVVVASAFAITTTLYNGLVGTGDTNALFGFVFPVIFVVLLNLTAARSYFSRRAYRSSPSSGPAR</sequence>